<keyword evidence="2" id="KW-1185">Reference proteome</keyword>
<dbReference type="Proteomes" id="UP000276133">
    <property type="component" value="Unassembled WGS sequence"/>
</dbReference>
<dbReference type="AlphaFoldDB" id="A0A3M7SKI5"/>
<dbReference type="EMBL" id="REGN01001213">
    <property type="protein sequence ID" value="RNA36215.1"/>
    <property type="molecule type" value="Genomic_DNA"/>
</dbReference>
<gene>
    <name evidence="1" type="ORF">BpHYR1_033704</name>
</gene>
<proteinExistence type="predicted"/>
<evidence type="ECO:0000313" key="2">
    <source>
        <dbReference type="Proteomes" id="UP000276133"/>
    </source>
</evidence>
<reference evidence="1 2" key="1">
    <citation type="journal article" date="2018" name="Sci. Rep.">
        <title>Genomic signatures of local adaptation to the degree of environmental predictability in rotifers.</title>
        <authorList>
            <person name="Franch-Gras L."/>
            <person name="Hahn C."/>
            <person name="Garcia-Roger E.M."/>
            <person name="Carmona M.J."/>
            <person name="Serra M."/>
            <person name="Gomez A."/>
        </authorList>
    </citation>
    <scope>NUCLEOTIDE SEQUENCE [LARGE SCALE GENOMIC DNA]</scope>
    <source>
        <strain evidence="1">HYR1</strain>
    </source>
</reference>
<sequence>MSLFIELYSFKYKSKNLSQIKVNDLNFFFQSEQHEFFDVLGSKCGGRMFLLQQSLGRLEWRPSPSFQSHDYILKPKK</sequence>
<organism evidence="1 2">
    <name type="scientific">Brachionus plicatilis</name>
    <name type="common">Marine rotifer</name>
    <name type="synonym">Brachionus muelleri</name>
    <dbReference type="NCBI Taxonomy" id="10195"/>
    <lineage>
        <taxon>Eukaryota</taxon>
        <taxon>Metazoa</taxon>
        <taxon>Spiralia</taxon>
        <taxon>Gnathifera</taxon>
        <taxon>Rotifera</taxon>
        <taxon>Eurotatoria</taxon>
        <taxon>Monogononta</taxon>
        <taxon>Pseudotrocha</taxon>
        <taxon>Ploima</taxon>
        <taxon>Brachionidae</taxon>
        <taxon>Brachionus</taxon>
    </lineage>
</organism>
<comment type="caution">
    <text evidence="1">The sequence shown here is derived from an EMBL/GenBank/DDBJ whole genome shotgun (WGS) entry which is preliminary data.</text>
</comment>
<evidence type="ECO:0000313" key="1">
    <source>
        <dbReference type="EMBL" id="RNA36215.1"/>
    </source>
</evidence>
<protein>
    <submittedName>
        <fullName evidence="1">Uncharacterized protein</fullName>
    </submittedName>
</protein>
<name>A0A3M7SKI5_BRAPC</name>
<accession>A0A3M7SKI5</accession>